<reference evidence="2 3" key="1">
    <citation type="submission" date="2023-05" db="EMBL/GenBank/DDBJ databases">
        <title>B98-5 Cell Line De Novo Hybrid Assembly: An Optical Mapping Approach.</title>
        <authorList>
            <person name="Kananen K."/>
            <person name="Auerbach J.A."/>
            <person name="Kautto E."/>
            <person name="Blachly J.S."/>
        </authorList>
    </citation>
    <scope>NUCLEOTIDE SEQUENCE [LARGE SCALE GENOMIC DNA]</scope>
    <source>
        <strain evidence="2">B95-8</strain>
        <tissue evidence="2">Cell line</tissue>
    </source>
</reference>
<feature type="region of interest" description="Disordered" evidence="1">
    <location>
        <begin position="170"/>
        <end position="220"/>
    </location>
</feature>
<name>A0ABQ9TV62_SAGOE</name>
<organism evidence="2 3">
    <name type="scientific">Saguinus oedipus</name>
    <name type="common">Cotton-top tamarin</name>
    <name type="synonym">Oedipomidas oedipus</name>
    <dbReference type="NCBI Taxonomy" id="9490"/>
    <lineage>
        <taxon>Eukaryota</taxon>
        <taxon>Metazoa</taxon>
        <taxon>Chordata</taxon>
        <taxon>Craniata</taxon>
        <taxon>Vertebrata</taxon>
        <taxon>Euteleostomi</taxon>
        <taxon>Mammalia</taxon>
        <taxon>Eutheria</taxon>
        <taxon>Euarchontoglires</taxon>
        <taxon>Primates</taxon>
        <taxon>Haplorrhini</taxon>
        <taxon>Platyrrhini</taxon>
        <taxon>Cebidae</taxon>
        <taxon>Callitrichinae</taxon>
        <taxon>Saguinus</taxon>
    </lineage>
</organism>
<evidence type="ECO:0000313" key="3">
    <source>
        <dbReference type="Proteomes" id="UP001266305"/>
    </source>
</evidence>
<gene>
    <name evidence="2" type="ORF">P7K49_034386</name>
</gene>
<accession>A0ABQ9TV62</accession>
<proteinExistence type="predicted"/>
<sequence>MGGPEARRRGPAAVSEAPARHWLVTTLRAFLKVVVVNLVAEVKSDSLAWESTLGWRRERRAPEICGGGVWGGFGDLRLSSRPRRGGKVGAVFSNGGSLKLGRGAFKEVREQRGGTFEMGNLEIRFHLGLRDRINSGRYRVLGKDRSIVVFERCVRTWVSASKGSLGGEYRTLKERRHQEKADLEPESGVGEGCSGHGAQTRRPGGNGGRGSAGPGSWTSGCPSPTRPCPCAHALREGGGSGFVPWRSGALWGLWCVPDVNSCTWRLLAPVSQKTLGQIGAFLDSLRTREGAEPCSAEA</sequence>
<comment type="caution">
    <text evidence="2">The sequence shown here is derived from an EMBL/GenBank/DDBJ whole genome shotgun (WGS) entry which is preliminary data.</text>
</comment>
<evidence type="ECO:0000256" key="1">
    <source>
        <dbReference type="SAM" id="MobiDB-lite"/>
    </source>
</evidence>
<feature type="compositionally biased region" description="Gly residues" evidence="1">
    <location>
        <begin position="204"/>
        <end position="213"/>
    </location>
</feature>
<dbReference type="EMBL" id="JASSZA010000019">
    <property type="protein sequence ID" value="KAK2088479.1"/>
    <property type="molecule type" value="Genomic_DNA"/>
</dbReference>
<evidence type="ECO:0000313" key="2">
    <source>
        <dbReference type="EMBL" id="KAK2088479.1"/>
    </source>
</evidence>
<protein>
    <submittedName>
        <fullName evidence="2">Uncharacterized protein</fullName>
    </submittedName>
</protein>
<keyword evidence="3" id="KW-1185">Reference proteome</keyword>
<dbReference type="Proteomes" id="UP001266305">
    <property type="component" value="Unassembled WGS sequence"/>
</dbReference>
<feature type="compositionally biased region" description="Basic and acidic residues" evidence="1">
    <location>
        <begin position="170"/>
        <end position="183"/>
    </location>
</feature>